<evidence type="ECO:0000259" key="5">
    <source>
        <dbReference type="Pfam" id="PF01094"/>
    </source>
</evidence>
<feature type="domain" description="Receptor ligand binding region" evidence="5">
    <location>
        <begin position="20"/>
        <end position="133"/>
    </location>
</feature>
<dbReference type="Proteomes" id="UP001237642">
    <property type="component" value="Unassembled WGS sequence"/>
</dbReference>
<evidence type="ECO:0000256" key="1">
    <source>
        <dbReference type="ARBA" id="ARBA00004370"/>
    </source>
</evidence>
<evidence type="ECO:0000313" key="6">
    <source>
        <dbReference type="EMBL" id="KAK1393101.1"/>
    </source>
</evidence>
<reference evidence="6" key="1">
    <citation type="submission" date="2023-02" db="EMBL/GenBank/DDBJ databases">
        <title>Genome of toxic invasive species Heracleum sosnowskyi carries increased number of genes despite the absence of recent whole-genome duplications.</title>
        <authorList>
            <person name="Schelkunov M."/>
            <person name="Shtratnikova V."/>
            <person name="Makarenko M."/>
            <person name="Klepikova A."/>
            <person name="Omelchenko D."/>
            <person name="Novikova G."/>
            <person name="Obukhova E."/>
            <person name="Bogdanov V."/>
            <person name="Penin A."/>
            <person name="Logacheva M."/>
        </authorList>
    </citation>
    <scope>NUCLEOTIDE SEQUENCE</scope>
    <source>
        <strain evidence="6">Hsosn_3</strain>
        <tissue evidence="6">Leaf</tissue>
    </source>
</reference>
<dbReference type="Pfam" id="PF01094">
    <property type="entry name" value="ANF_receptor"/>
    <property type="match status" value="1"/>
</dbReference>
<dbReference type="AlphaFoldDB" id="A0AAD8IYE5"/>
<dbReference type="PANTHER" id="PTHR34836">
    <property type="entry name" value="OS06G0188250 PROTEIN"/>
    <property type="match status" value="1"/>
</dbReference>
<gene>
    <name evidence="6" type="ORF">POM88_012157</name>
</gene>
<keyword evidence="7" id="KW-1185">Reference proteome</keyword>
<evidence type="ECO:0000256" key="3">
    <source>
        <dbReference type="ARBA" id="ARBA00022989"/>
    </source>
</evidence>
<accession>A0AAD8IYE5</accession>
<keyword evidence="2" id="KW-0812">Transmembrane</keyword>
<comment type="subcellular location">
    <subcellularLocation>
        <location evidence="1">Membrane</location>
    </subcellularLocation>
</comment>
<evidence type="ECO:0000313" key="7">
    <source>
        <dbReference type="Proteomes" id="UP001237642"/>
    </source>
</evidence>
<dbReference type="InterPro" id="IPR015683">
    <property type="entry name" value="Ionotropic_Glu_rcpt"/>
</dbReference>
<protein>
    <recommendedName>
        <fullName evidence="5">Receptor ligand binding region domain-containing protein</fullName>
    </recommendedName>
</protein>
<keyword evidence="3" id="KW-1133">Transmembrane helix</keyword>
<dbReference type="SUPFAM" id="SSF53822">
    <property type="entry name" value="Periplasmic binding protein-like I"/>
    <property type="match status" value="1"/>
</dbReference>
<evidence type="ECO:0000256" key="4">
    <source>
        <dbReference type="ARBA" id="ARBA00023136"/>
    </source>
</evidence>
<evidence type="ECO:0000256" key="2">
    <source>
        <dbReference type="ARBA" id="ARBA00022692"/>
    </source>
</evidence>
<dbReference type="GO" id="GO:0016020">
    <property type="term" value="C:membrane"/>
    <property type="evidence" value="ECO:0007669"/>
    <property type="project" value="UniProtKB-SubCell"/>
</dbReference>
<organism evidence="6 7">
    <name type="scientific">Heracleum sosnowskyi</name>
    <dbReference type="NCBI Taxonomy" id="360622"/>
    <lineage>
        <taxon>Eukaryota</taxon>
        <taxon>Viridiplantae</taxon>
        <taxon>Streptophyta</taxon>
        <taxon>Embryophyta</taxon>
        <taxon>Tracheophyta</taxon>
        <taxon>Spermatophyta</taxon>
        <taxon>Magnoliopsida</taxon>
        <taxon>eudicotyledons</taxon>
        <taxon>Gunneridae</taxon>
        <taxon>Pentapetalae</taxon>
        <taxon>asterids</taxon>
        <taxon>campanulids</taxon>
        <taxon>Apiales</taxon>
        <taxon>Apiaceae</taxon>
        <taxon>Apioideae</taxon>
        <taxon>apioid superclade</taxon>
        <taxon>Tordylieae</taxon>
        <taxon>Tordyliinae</taxon>
        <taxon>Heracleum</taxon>
    </lineage>
</organism>
<comment type="caution">
    <text evidence="6">The sequence shown here is derived from an EMBL/GenBank/DDBJ whole genome shotgun (WGS) entry which is preliminary data.</text>
</comment>
<dbReference type="InterPro" id="IPR001828">
    <property type="entry name" value="ANF_lig-bd_rcpt"/>
</dbReference>
<dbReference type="Gene3D" id="3.40.190.10">
    <property type="entry name" value="Periplasmic binding protein-like II"/>
    <property type="match status" value="1"/>
</dbReference>
<dbReference type="InterPro" id="IPR028082">
    <property type="entry name" value="Peripla_BP_I"/>
</dbReference>
<dbReference type="PANTHER" id="PTHR34836:SF9">
    <property type="entry name" value="RECEPTOR LIGAND BINDING REGION DOMAIN-CONTAINING PROTEIN"/>
    <property type="match status" value="1"/>
</dbReference>
<keyword evidence="4" id="KW-0472">Membrane</keyword>
<name>A0AAD8IYE5_9APIA</name>
<dbReference type="EMBL" id="JAUIZM010000003">
    <property type="protein sequence ID" value="KAK1393101.1"/>
    <property type="molecule type" value="Genomic_DNA"/>
</dbReference>
<sequence>MGIESSYPDIREFPHLVITRKELNQLKKQNHGVFVIHATSESGYRLYQNAKTMNMTGDGNAWITTNSITDLFHSVSPKKLKSMQGIVGTKTYFPENSSQFQDFRKRFSSKFRNIYPDEEFDEPGIFASQAYDAMRDLLYRNNIFNLFQRISAADFANWNVAPSRAVEIVNVIGRNYQSGYRTQRLGFSETTDDNALYHTSMKILKEVLWPAQPWHTERQRRILAGRSEPLRVGVPADSLFRQFVELKNDSKPNATSYGGFSIKVFKEAMKLAYVNKDLRYNYTPYYGDDYDGLVKQIALGI</sequence>
<reference evidence="6" key="2">
    <citation type="submission" date="2023-05" db="EMBL/GenBank/DDBJ databases">
        <authorList>
            <person name="Schelkunov M.I."/>
        </authorList>
    </citation>
    <scope>NUCLEOTIDE SEQUENCE</scope>
    <source>
        <strain evidence="6">Hsosn_3</strain>
        <tissue evidence="6">Leaf</tissue>
    </source>
</reference>
<proteinExistence type="predicted"/>
<dbReference type="Gene3D" id="3.40.50.2300">
    <property type="match status" value="1"/>
</dbReference>